<dbReference type="PROSITE" id="PS51318">
    <property type="entry name" value="TAT"/>
    <property type="match status" value="1"/>
</dbReference>
<evidence type="ECO:0000256" key="2">
    <source>
        <dbReference type="ARBA" id="ARBA00007553"/>
    </source>
</evidence>
<dbReference type="EC" id="3.5.1.28" evidence="3"/>
<gene>
    <name evidence="8" type="ORF">JD82_02443</name>
</gene>
<dbReference type="InterPro" id="IPR006311">
    <property type="entry name" value="TAT_signal"/>
</dbReference>
<protein>
    <recommendedName>
        <fullName evidence="3">N-acetylmuramoyl-L-alanine amidase</fullName>
        <ecNumber evidence="3">3.5.1.28</ecNumber>
    </recommendedName>
</protein>
<dbReference type="SUPFAM" id="SSF47090">
    <property type="entry name" value="PGBD-like"/>
    <property type="match status" value="2"/>
</dbReference>
<dbReference type="SMART" id="SM00644">
    <property type="entry name" value="Ami_2"/>
    <property type="match status" value="1"/>
</dbReference>
<dbReference type="EMBL" id="VLJV01000001">
    <property type="protein sequence ID" value="TWH20596.1"/>
    <property type="molecule type" value="Genomic_DNA"/>
</dbReference>
<evidence type="ECO:0000313" key="8">
    <source>
        <dbReference type="EMBL" id="TWH20596.1"/>
    </source>
</evidence>
<reference evidence="8 9" key="1">
    <citation type="submission" date="2019-07" db="EMBL/GenBank/DDBJ databases">
        <title>R&amp;d 2014.</title>
        <authorList>
            <person name="Klenk H.-P."/>
        </authorList>
    </citation>
    <scope>NUCLEOTIDE SEQUENCE [LARGE SCALE GENOMIC DNA]</scope>
    <source>
        <strain evidence="8 9">DSM 43194</strain>
    </source>
</reference>
<dbReference type="GO" id="GO:0009253">
    <property type="term" value="P:peptidoglycan catabolic process"/>
    <property type="evidence" value="ECO:0007669"/>
    <property type="project" value="InterPro"/>
</dbReference>
<dbReference type="InterPro" id="IPR036366">
    <property type="entry name" value="PGBDSf"/>
</dbReference>
<dbReference type="Pfam" id="PF01510">
    <property type="entry name" value="Amidase_2"/>
    <property type="match status" value="1"/>
</dbReference>
<dbReference type="Gene3D" id="1.10.101.10">
    <property type="entry name" value="PGBD-like superfamily/PGBD"/>
    <property type="match status" value="2"/>
</dbReference>
<evidence type="ECO:0000256" key="4">
    <source>
        <dbReference type="ARBA" id="ARBA00022801"/>
    </source>
</evidence>
<dbReference type="GO" id="GO:0071555">
    <property type="term" value="P:cell wall organization"/>
    <property type="evidence" value="ECO:0007669"/>
    <property type="project" value="UniProtKB-KW"/>
</dbReference>
<dbReference type="InterPro" id="IPR002502">
    <property type="entry name" value="Amidase_domain"/>
</dbReference>
<accession>A0A660CBB2</accession>
<dbReference type="InterPro" id="IPR036505">
    <property type="entry name" value="Amidase/PGRP_sf"/>
</dbReference>
<keyword evidence="9" id="KW-1185">Reference proteome</keyword>
<dbReference type="InterPro" id="IPR036365">
    <property type="entry name" value="PGBD-like_sf"/>
</dbReference>
<evidence type="ECO:0000256" key="6">
    <source>
        <dbReference type="SAM" id="MobiDB-lite"/>
    </source>
</evidence>
<dbReference type="Proteomes" id="UP000317303">
    <property type="component" value="Unassembled WGS sequence"/>
</dbReference>
<dbReference type="Pfam" id="PF01471">
    <property type="entry name" value="PG_binding_1"/>
    <property type="match status" value="2"/>
</dbReference>
<dbReference type="SUPFAM" id="SSF55846">
    <property type="entry name" value="N-acetylmuramoyl-L-alanine amidase-like"/>
    <property type="match status" value="1"/>
</dbReference>
<dbReference type="InterPro" id="IPR002477">
    <property type="entry name" value="Peptidoglycan-bd-like"/>
</dbReference>
<evidence type="ECO:0000256" key="3">
    <source>
        <dbReference type="ARBA" id="ARBA00011901"/>
    </source>
</evidence>
<keyword evidence="5" id="KW-0961">Cell wall biogenesis/degradation</keyword>
<sequence length="352" mass="36813">MPSDQSPLSAAGMSRRRMFAVTGGIAAAVAGLPALARTAAALPTAAADVPEYAGADDWVEAGSNALGDTRSKVTAVVIHTTQGGYQGAINHMAGENGVAAHYVVRSSDGHITQMVRENRISWHANSANSYAVGIEHEGWIEEPGYYYTAALYRESAKLVQHLCSTWNIPADREHIIGHSDVPDATHNDPGDGWDWDYFLALVNGESVPDQPPAPWTAASSSFSTVSPERTNPPQTSKAAQHLLNQHGADLEVDGAFGPASGEAAKKFQSDNGLTADGVLGPQTFAALVAGRSSGDSDDTVKAAQTALNKYGAGLEVDGSFGSLTDTAVKEFQKANGLTVDGVVGPTTWAWLV</sequence>
<dbReference type="Gene3D" id="3.40.80.10">
    <property type="entry name" value="Peptidoglycan recognition protein-like"/>
    <property type="match status" value="1"/>
</dbReference>
<organism evidence="8 9">
    <name type="scientific">Prauserella rugosa</name>
    <dbReference type="NCBI Taxonomy" id="43354"/>
    <lineage>
        <taxon>Bacteria</taxon>
        <taxon>Bacillati</taxon>
        <taxon>Actinomycetota</taxon>
        <taxon>Actinomycetes</taxon>
        <taxon>Pseudonocardiales</taxon>
        <taxon>Pseudonocardiaceae</taxon>
        <taxon>Prauserella</taxon>
    </lineage>
</organism>
<comment type="caution">
    <text evidence="8">The sequence shown here is derived from an EMBL/GenBank/DDBJ whole genome shotgun (WGS) entry which is preliminary data.</text>
</comment>
<dbReference type="GO" id="GO:0008745">
    <property type="term" value="F:N-acetylmuramoyl-L-alanine amidase activity"/>
    <property type="evidence" value="ECO:0007669"/>
    <property type="project" value="UniProtKB-EC"/>
</dbReference>
<proteinExistence type="inferred from homology"/>
<comment type="similarity">
    <text evidence="2">Belongs to the N-acetylmuramoyl-L-alanine amidase 2 family.</text>
</comment>
<evidence type="ECO:0000256" key="1">
    <source>
        <dbReference type="ARBA" id="ARBA00001561"/>
    </source>
</evidence>
<dbReference type="FunFam" id="3.40.80.10:FF:000006">
    <property type="entry name" value="N-acetylmuramoyl-L-alanine amidase"/>
    <property type="match status" value="1"/>
</dbReference>
<dbReference type="CDD" id="cd06583">
    <property type="entry name" value="PGRP"/>
    <property type="match status" value="1"/>
</dbReference>
<feature type="region of interest" description="Disordered" evidence="6">
    <location>
        <begin position="209"/>
        <end position="235"/>
    </location>
</feature>
<keyword evidence="4" id="KW-0378">Hydrolase</keyword>
<dbReference type="AlphaFoldDB" id="A0A660CBB2"/>
<comment type="catalytic activity">
    <reaction evidence="1">
        <text>Hydrolyzes the link between N-acetylmuramoyl residues and L-amino acid residues in certain cell-wall glycopeptides.</text>
        <dbReference type="EC" id="3.5.1.28"/>
    </reaction>
</comment>
<feature type="domain" description="N-acetylmuramoyl-L-alanine amidase" evidence="7">
    <location>
        <begin position="64"/>
        <end position="190"/>
    </location>
</feature>
<dbReference type="GO" id="GO:0009254">
    <property type="term" value="P:peptidoglycan turnover"/>
    <property type="evidence" value="ECO:0007669"/>
    <property type="project" value="TreeGrafter"/>
</dbReference>
<dbReference type="InterPro" id="IPR051206">
    <property type="entry name" value="NAMLAA_amidase_2"/>
</dbReference>
<feature type="compositionally biased region" description="Polar residues" evidence="6">
    <location>
        <begin position="217"/>
        <end position="235"/>
    </location>
</feature>
<dbReference type="PANTHER" id="PTHR30417:SF1">
    <property type="entry name" value="N-ACETYLMURAMOYL-L-ALANINE AMIDASE AMID"/>
    <property type="match status" value="1"/>
</dbReference>
<dbReference type="OrthoDB" id="66275at2"/>
<evidence type="ECO:0000313" key="9">
    <source>
        <dbReference type="Proteomes" id="UP000317303"/>
    </source>
</evidence>
<dbReference type="RefSeq" id="WP_048807243.1">
    <property type="nucleotide sequence ID" value="NZ_JOIJ01000035.1"/>
</dbReference>
<evidence type="ECO:0000259" key="7">
    <source>
        <dbReference type="SMART" id="SM00644"/>
    </source>
</evidence>
<name>A0A660CBB2_9PSEU</name>
<evidence type="ECO:0000256" key="5">
    <source>
        <dbReference type="ARBA" id="ARBA00023316"/>
    </source>
</evidence>
<dbReference type="PANTHER" id="PTHR30417">
    <property type="entry name" value="N-ACETYLMURAMOYL-L-ALANINE AMIDASE AMID"/>
    <property type="match status" value="1"/>
</dbReference>